<evidence type="ECO:0000259" key="1">
    <source>
        <dbReference type="PROSITE" id="PS50011"/>
    </source>
</evidence>
<name>A0A835EIT6_9POAL</name>
<feature type="domain" description="Protein kinase" evidence="1">
    <location>
        <begin position="1"/>
        <end position="136"/>
    </location>
</feature>
<dbReference type="SUPFAM" id="SSF56112">
    <property type="entry name" value="Protein kinase-like (PK-like)"/>
    <property type="match status" value="1"/>
</dbReference>
<dbReference type="PROSITE" id="PS50011">
    <property type="entry name" value="PROTEIN_KINASE_DOM"/>
    <property type="match status" value="1"/>
</dbReference>
<proteinExistence type="predicted"/>
<dbReference type="GO" id="GO:0004672">
    <property type="term" value="F:protein kinase activity"/>
    <property type="evidence" value="ECO:0007669"/>
    <property type="project" value="InterPro"/>
</dbReference>
<evidence type="ECO:0000313" key="2">
    <source>
        <dbReference type="EMBL" id="KAF8693483.1"/>
    </source>
</evidence>
<evidence type="ECO:0000313" key="3">
    <source>
        <dbReference type="Proteomes" id="UP000636709"/>
    </source>
</evidence>
<dbReference type="PANTHER" id="PTHR45707">
    <property type="entry name" value="C2 CALCIUM/LIPID-BINDING PLANT PHOSPHORIBOSYLTRANSFERASE FAMILY PROTEIN"/>
    <property type="match status" value="1"/>
</dbReference>
<protein>
    <recommendedName>
        <fullName evidence="1">Protein kinase domain-containing protein</fullName>
    </recommendedName>
</protein>
<dbReference type="GO" id="GO:0005524">
    <property type="term" value="F:ATP binding"/>
    <property type="evidence" value="ECO:0007669"/>
    <property type="project" value="InterPro"/>
</dbReference>
<dbReference type="EMBL" id="JACEFO010001924">
    <property type="protein sequence ID" value="KAF8693483.1"/>
    <property type="molecule type" value="Genomic_DNA"/>
</dbReference>
<comment type="caution">
    <text evidence="2">The sequence shown here is derived from an EMBL/GenBank/DDBJ whole genome shotgun (WGS) entry which is preliminary data.</text>
</comment>
<dbReference type="Pfam" id="PF00069">
    <property type="entry name" value="Pkinase"/>
    <property type="match status" value="1"/>
</dbReference>
<organism evidence="2 3">
    <name type="scientific">Digitaria exilis</name>
    <dbReference type="NCBI Taxonomy" id="1010633"/>
    <lineage>
        <taxon>Eukaryota</taxon>
        <taxon>Viridiplantae</taxon>
        <taxon>Streptophyta</taxon>
        <taxon>Embryophyta</taxon>
        <taxon>Tracheophyta</taxon>
        <taxon>Spermatophyta</taxon>
        <taxon>Magnoliopsida</taxon>
        <taxon>Liliopsida</taxon>
        <taxon>Poales</taxon>
        <taxon>Poaceae</taxon>
        <taxon>PACMAD clade</taxon>
        <taxon>Panicoideae</taxon>
        <taxon>Panicodae</taxon>
        <taxon>Paniceae</taxon>
        <taxon>Anthephorinae</taxon>
        <taxon>Digitaria</taxon>
    </lineage>
</organism>
<gene>
    <name evidence="2" type="ORF">HU200_038880</name>
</gene>
<dbReference type="OrthoDB" id="195446at2759"/>
<dbReference type="InterPro" id="IPR011009">
    <property type="entry name" value="Kinase-like_dom_sf"/>
</dbReference>
<reference evidence="2" key="1">
    <citation type="submission" date="2020-07" db="EMBL/GenBank/DDBJ databases">
        <title>Genome sequence and genetic diversity analysis of an under-domesticated orphan crop, white fonio (Digitaria exilis).</title>
        <authorList>
            <person name="Bennetzen J.L."/>
            <person name="Chen S."/>
            <person name="Ma X."/>
            <person name="Wang X."/>
            <person name="Yssel A.E.J."/>
            <person name="Chaluvadi S.R."/>
            <person name="Johnson M."/>
            <person name="Gangashetty P."/>
            <person name="Hamidou F."/>
            <person name="Sanogo M.D."/>
            <person name="Zwaenepoel A."/>
            <person name="Wallace J."/>
            <person name="Van De Peer Y."/>
            <person name="Van Deynze A."/>
        </authorList>
    </citation>
    <scope>NUCLEOTIDE SEQUENCE</scope>
    <source>
        <tissue evidence="2">Leaves</tissue>
    </source>
</reference>
<dbReference type="Gene3D" id="1.10.510.10">
    <property type="entry name" value="Transferase(Phosphotransferase) domain 1"/>
    <property type="match status" value="1"/>
</dbReference>
<dbReference type="PANTHER" id="PTHR45707:SF81">
    <property type="entry name" value="PROTEIN KINASE DOMAIN-CONTAINING PROTEIN"/>
    <property type="match status" value="1"/>
</dbReference>
<dbReference type="InterPro" id="IPR000719">
    <property type="entry name" value="Prot_kinase_dom"/>
</dbReference>
<keyword evidence="3" id="KW-1185">Reference proteome</keyword>
<dbReference type="Proteomes" id="UP000636709">
    <property type="component" value="Unassembled WGS sequence"/>
</dbReference>
<sequence length="136" mass="15762">MKLQKLFGLQHRNAVQLRGCCACTTQVLYSLEGKCVWTEMRERLLCFEYVPDKSIREHISDVSCGIERRERYDMTRGIFSGLNYLHTERDIDRMDLRPKNIFLDDNILPNIADFGLSRLFGKNGSRIITTSRAGTL</sequence>
<accession>A0A835EIT6</accession>
<dbReference type="AlphaFoldDB" id="A0A835EIT6"/>